<accession>X1FVQ7</accession>
<sequence length="154" mass="18103">MGEERSFFDRLPLLDKNKATKFVVYGLLVAILFGLMMMISRSISQNSSSWYNLANQENEMDYWDGDYGYNDYIQRREEIEQTYYWMQWQDVIFVNIARVGVNISMFFILIGFLSFAVNDKIDEKTRRIFLILAGLILFVIMFTTLFSSISISVS</sequence>
<gene>
    <name evidence="2" type="ORF">S03H2_23891</name>
</gene>
<comment type="caution">
    <text evidence="2">The sequence shown here is derived from an EMBL/GenBank/DDBJ whole genome shotgun (WGS) entry which is preliminary data.</text>
</comment>
<keyword evidence="1" id="KW-1133">Transmembrane helix</keyword>
<feature type="transmembrane region" description="Helical" evidence="1">
    <location>
        <begin position="22"/>
        <end position="43"/>
    </location>
</feature>
<proteinExistence type="predicted"/>
<dbReference type="EMBL" id="BARU01013140">
    <property type="protein sequence ID" value="GAH33414.1"/>
    <property type="molecule type" value="Genomic_DNA"/>
</dbReference>
<organism evidence="2">
    <name type="scientific">marine sediment metagenome</name>
    <dbReference type="NCBI Taxonomy" id="412755"/>
    <lineage>
        <taxon>unclassified sequences</taxon>
        <taxon>metagenomes</taxon>
        <taxon>ecological metagenomes</taxon>
    </lineage>
</organism>
<name>X1FVQ7_9ZZZZ</name>
<reference evidence="2" key="1">
    <citation type="journal article" date="2014" name="Front. Microbiol.">
        <title>High frequency of phylogenetically diverse reductive dehalogenase-homologous genes in deep subseafloor sedimentary metagenomes.</title>
        <authorList>
            <person name="Kawai M."/>
            <person name="Futagami T."/>
            <person name="Toyoda A."/>
            <person name="Takaki Y."/>
            <person name="Nishi S."/>
            <person name="Hori S."/>
            <person name="Arai W."/>
            <person name="Tsubouchi T."/>
            <person name="Morono Y."/>
            <person name="Uchiyama I."/>
            <person name="Ito T."/>
            <person name="Fujiyama A."/>
            <person name="Inagaki F."/>
            <person name="Takami H."/>
        </authorList>
    </citation>
    <scope>NUCLEOTIDE SEQUENCE</scope>
    <source>
        <strain evidence="2">Expedition CK06-06</strain>
    </source>
</reference>
<keyword evidence="1" id="KW-0472">Membrane</keyword>
<feature type="transmembrane region" description="Helical" evidence="1">
    <location>
        <begin position="92"/>
        <end position="116"/>
    </location>
</feature>
<protein>
    <submittedName>
        <fullName evidence="2">Uncharacterized protein</fullName>
    </submittedName>
</protein>
<feature type="transmembrane region" description="Helical" evidence="1">
    <location>
        <begin position="128"/>
        <end position="151"/>
    </location>
</feature>
<evidence type="ECO:0000256" key="1">
    <source>
        <dbReference type="SAM" id="Phobius"/>
    </source>
</evidence>
<keyword evidence="1" id="KW-0812">Transmembrane</keyword>
<evidence type="ECO:0000313" key="2">
    <source>
        <dbReference type="EMBL" id="GAH33414.1"/>
    </source>
</evidence>
<dbReference type="AlphaFoldDB" id="X1FVQ7"/>